<keyword evidence="5 9" id="KW-0067">ATP-binding</keyword>
<evidence type="ECO:0000256" key="8">
    <source>
        <dbReference type="ARBA" id="ARBA00030268"/>
    </source>
</evidence>
<dbReference type="InterPro" id="IPR014729">
    <property type="entry name" value="Rossmann-like_a/b/a_fold"/>
</dbReference>
<organism evidence="10 11">
    <name type="scientific">Glossina palpalis gambiensis</name>
    <dbReference type="NCBI Taxonomy" id="67801"/>
    <lineage>
        <taxon>Eukaryota</taxon>
        <taxon>Metazoa</taxon>
        <taxon>Ecdysozoa</taxon>
        <taxon>Arthropoda</taxon>
        <taxon>Hexapoda</taxon>
        <taxon>Insecta</taxon>
        <taxon>Pterygota</taxon>
        <taxon>Neoptera</taxon>
        <taxon>Endopterygota</taxon>
        <taxon>Diptera</taxon>
        <taxon>Brachycera</taxon>
        <taxon>Muscomorpha</taxon>
        <taxon>Hippoboscoidea</taxon>
        <taxon>Glossinidae</taxon>
        <taxon>Glossina</taxon>
    </lineage>
</organism>
<dbReference type="STRING" id="67801.A0A1B0ATY3"/>
<dbReference type="Gene3D" id="3.40.50.620">
    <property type="entry name" value="HUPs"/>
    <property type="match status" value="1"/>
</dbReference>
<reference evidence="11" key="1">
    <citation type="submission" date="2015-01" db="EMBL/GenBank/DDBJ databases">
        <authorList>
            <person name="Aksoy S."/>
            <person name="Warren W."/>
            <person name="Wilson R.K."/>
        </authorList>
    </citation>
    <scope>NUCLEOTIDE SEQUENCE [LARGE SCALE GENOMIC DNA]</scope>
    <source>
        <strain evidence="11">IAEA</strain>
    </source>
</reference>
<dbReference type="PANTHER" id="PTHR10055:SF1">
    <property type="entry name" value="TRYPTOPHAN--TRNA LIGASE, CYTOPLASMIC"/>
    <property type="match status" value="1"/>
</dbReference>
<dbReference type="GO" id="GO:0005524">
    <property type="term" value="F:ATP binding"/>
    <property type="evidence" value="ECO:0007669"/>
    <property type="project" value="UniProtKB-KW"/>
</dbReference>
<dbReference type="PRINTS" id="PR01039">
    <property type="entry name" value="TRNASYNTHTRP"/>
</dbReference>
<sequence>MLGLEAQAQGVRSSLIVVDRVPGTNDIRVLRFKLVLLVAILNIISKQKCATFNQVKIIFNSRNSDVIGKIGFPAAQAAPAICSIFPFFFGNKNVHCLVPCAIDQHPYFRMTRDVSARLGYPKCALIHSSFFPALQGAKSNMSANEQNSVIFQTNALKQIKNKINKYTFSGGCDTIEEHTRWTWVKMFVKETCAIAKDGNKWEFSNSVANFIKNVRDEDRRVNELKSQELLATAENPRIKHQEETTEICRELTDIKRNEMLPERRHKQLQSSIIITSVS</sequence>
<dbReference type="Gene3D" id="1.10.240.10">
    <property type="entry name" value="Tyrosyl-Transfer RNA Synthetase"/>
    <property type="match status" value="1"/>
</dbReference>
<evidence type="ECO:0000313" key="11">
    <source>
        <dbReference type="Proteomes" id="UP000092460"/>
    </source>
</evidence>
<dbReference type="GO" id="GO:0005737">
    <property type="term" value="C:cytoplasm"/>
    <property type="evidence" value="ECO:0007669"/>
    <property type="project" value="TreeGrafter"/>
</dbReference>
<evidence type="ECO:0000313" key="10">
    <source>
        <dbReference type="EnsemblMetazoa" id="GPPI008486-PA"/>
    </source>
</evidence>
<dbReference type="Proteomes" id="UP000092460">
    <property type="component" value="Unassembled WGS sequence"/>
</dbReference>
<dbReference type="PANTHER" id="PTHR10055">
    <property type="entry name" value="TRYPTOPHANYL-TRNA SYNTHETASE"/>
    <property type="match status" value="1"/>
</dbReference>
<reference evidence="10" key="2">
    <citation type="submission" date="2020-05" db="UniProtKB">
        <authorList>
            <consortium name="EnsemblMetazoa"/>
        </authorList>
    </citation>
    <scope>IDENTIFICATION</scope>
    <source>
        <strain evidence="10">IAEA</strain>
    </source>
</reference>
<dbReference type="GO" id="GO:0004830">
    <property type="term" value="F:tryptophan-tRNA ligase activity"/>
    <property type="evidence" value="ECO:0007669"/>
    <property type="project" value="UniProtKB-EC"/>
</dbReference>
<evidence type="ECO:0000256" key="4">
    <source>
        <dbReference type="ARBA" id="ARBA00022741"/>
    </source>
</evidence>
<dbReference type="EC" id="6.1.1.2" evidence="2"/>
<evidence type="ECO:0000256" key="9">
    <source>
        <dbReference type="RuleBase" id="RU363036"/>
    </source>
</evidence>
<keyword evidence="3 9" id="KW-0436">Ligase</keyword>
<dbReference type="EMBL" id="JXJN01003465">
    <property type="status" value="NOT_ANNOTATED_CDS"/>
    <property type="molecule type" value="Genomic_DNA"/>
</dbReference>
<dbReference type="InterPro" id="IPR002306">
    <property type="entry name" value="Trp-tRNA-ligase"/>
</dbReference>
<evidence type="ECO:0000256" key="2">
    <source>
        <dbReference type="ARBA" id="ARBA00013161"/>
    </source>
</evidence>
<keyword evidence="4 9" id="KW-0547">Nucleotide-binding</keyword>
<evidence type="ECO:0000256" key="3">
    <source>
        <dbReference type="ARBA" id="ARBA00022598"/>
    </source>
</evidence>
<dbReference type="GO" id="GO:0006436">
    <property type="term" value="P:tryptophanyl-tRNA aminoacylation"/>
    <property type="evidence" value="ECO:0007669"/>
    <property type="project" value="InterPro"/>
</dbReference>
<keyword evidence="11" id="KW-1185">Reference proteome</keyword>
<evidence type="ECO:0000256" key="5">
    <source>
        <dbReference type="ARBA" id="ARBA00022840"/>
    </source>
</evidence>
<comment type="similarity">
    <text evidence="1 9">Belongs to the class-I aminoacyl-tRNA synthetase family.</text>
</comment>
<accession>A0A1B0ATY3</accession>
<dbReference type="VEuPathDB" id="VectorBase:GPPI008486"/>
<keyword evidence="6 9" id="KW-0648">Protein biosynthesis</keyword>
<proteinExistence type="inferred from homology"/>
<protein>
    <recommendedName>
        <fullName evidence="2">tryptophan--tRNA ligase</fullName>
        <ecNumber evidence="2">6.1.1.2</ecNumber>
    </recommendedName>
    <alternativeName>
        <fullName evidence="8">Tryptophanyl-tRNA synthetase</fullName>
    </alternativeName>
</protein>
<evidence type="ECO:0000256" key="7">
    <source>
        <dbReference type="ARBA" id="ARBA00023146"/>
    </source>
</evidence>
<evidence type="ECO:0000256" key="6">
    <source>
        <dbReference type="ARBA" id="ARBA00022917"/>
    </source>
</evidence>
<dbReference type="InterPro" id="IPR002305">
    <property type="entry name" value="aa-tRNA-synth_Ic"/>
</dbReference>
<dbReference type="Pfam" id="PF00579">
    <property type="entry name" value="tRNA-synt_1b"/>
    <property type="match status" value="1"/>
</dbReference>
<dbReference type="EnsemblMetazoa" id="GPPI008486-RA">
    <property type="protein sequence ID" value="GPPI008486-PA"/>
    <property type="gene ID" value="GPPI008486"/>
</dbReference>
<dbReference type="SUPFAM" id="SSF52374">
    <property type="entry name" value="Nucleotidylyl transferase"/>
    <property type="match status" value="1"/>
</dbReference>
<keyword evidence="7 9" id="KW-0030">Aminoacyl-tRNA synthetase</keyword>
<name>A0A1B0ATY3_9MUSC</name>
<evidence type="ECO:0000256" key="1">
    <source>
        <dbReference type="ARBA" id="ARBA00005594"/>
    </source>
</evidence>
<dbReference type="AlphaFoldDB" id="A0A1B0ATY3"/>